<dbReference type="CDD" id="cd04410">
    <property type="entry name" value="DMSOR_beta-like"/>
    <property type="match status" value="1"/>
</dbReference>
<evidence type="ECO:0000313" key="6">
    <source>
        <dbReference type="EMBL" id="PIU41722.1"/>
    </source>
</evidence>
<evidence type="ECO:0000256" key="1">
    <source>
        <dbReference type="ARBA" id="ARBA00022485"/>
    </source>
</evidence>
<name>A0A2J0KT95_9BACT</name>
<organism evidence="6 7">
    <name type="scientific">Candidatus Aquitaenariimonas noxiae</name>
    <dbReference type="NCBI Taxonomy" id="1974741"/>
    <lineage>
        <taxon>Bacteria</taxon>
        <taxon>Pseudomonadati</taxon>
        <taxon>Candidatus Omnitrophota</taxon>
        <taxon>Candidatus Aquitaenariimonas</taxon>
    </lineage>
</organism>
<keyword evidence="2" id="KW-0479">Metal-binding</keyword>
<evidence type="ECO:0000256" key="3">
    <source>
        <dbReference type="ARBA" id="ARBA00023004"/>
    </source>
</evidence>
<evidence type="ECO:0000313" key="7">
    <source>
        <dbReference type="Proteomes" id="UP000230052"/>
    </source>
</evidence>
<dbReference type="InterPro" id="IPR017896">
    <property type="entry name" value="4Fe4S_Fe-S-bd"/>
</dbReference>
<comment type="caution">
    <text evidence="6">The sequence shown here is derived from an EMBL/GenBank/DDBJ whole genome shotgun (WGS) entry which is preliminary data.</text>
</comment>
<keyword evidence="3" id="KW-0408">Iron</keyword>
<dbReference type="Proteomes" id="UP000230052">
    <property type="component" value="Unassembled WGS sequence"/>
</dbReference>
<dbReference type="GO" id="GO:0051539">
    <property type="term" value="F:4 iron, 4 sulfur cluster binding"/>
    <property type="evidence" value="ECO:0007669"/>
    <property type="project" value="UniProtKB-KW"/>
</dbReference>
<evidence type="ECO:0000259" key="5">
    <source>
        <dbReference type="PROSITE" id="PS51379"/>
    </source>
</evidence>
<dbReference type="GO" id="GO:0046872">
    <property type="term" value="F:metal ion binding"/>
    <property type="evidence" value="ECO:0007669"/>
    <property type="project" value="UniProtKB-KW"/>
</dbReference>
<feature type="domain" description="4Fe-4S ferredoxin-type" evidence="5">
    <location>
        <begin position="67"/>
        <end position="97"/>
    </location>
</feature>
<keyword evidence="1" id="KW-0004">4Fe-4S</keyword>
<keyword evidence="4" id="KW-0411">Iron-sulfur</keyword>
<dbReference type="PANTHER" id="PTHR43177:SF3">
    <property type="entry name" value="PROTEIN NRFC HOMOLOG"/>
    <property type="match status" value="1"/>
</dbReference>
<dbReference type="SUPFAM" id="SSF54862">
    <property type="entry name" value="4Fe-4S ferredoxins"/>
    <property type="match status" value="1"/>
</dbReference>
<sequence>MKRLLIDLDMLEQDKSAKIECEYFYHPNNNGLVRIYELVNFAVVCRKCKDAPCVASCPKDALEKDENNILKRYSMRCVSCKTCSHACPFGTIYPETIPYLISQCDYCVGRLQNGTVPLCVMTCKSGGIKYGDFHPDEKNGIYSMSDAILVKVKKWDRV</sequence>
<dbReference type="Pfam" id="PF13247">
    <property type="entry name" value="Fer4_11"/>
    <property type="match status" value="1"/>
</dbReference>
<evidence type="ECO:0000256" key="4">
    <source>
        <dbReference type="ARBA" id="ARBA00023014"/>
    </source>
</evidence>
<dbReference type="AlphaFoldDB" id="A0A2J0KT95"/>
<dbReference type="PROSITE" id="PS51379">
    <property type="entry name" value="4FE4S_FER_2"/>
    <property type="match status" value="1"/>
</dbReference>
<dbReference type="Gene3D" id="3.30.70.20">
    <property type="match status" value="2"/>
</dbReference>
<dbReference type="InterPro" id="IPR017900">
    <property type="entry name" value="4Fe4S_Fe_S_CS"/>
</dbReference>
<dbReference type="InterPro" id="IPR050954">
    <property type="entry name" value="ET_IronSulfur_Cluster-Binding"/>
</dbReference>
<proteinExistence type="predicted"/>
<dbReference type="PROSITE" id="PS00198">
    <property type="entry name" value="4FE4S_FER_1"/>
    <property type="match status" value="1"/>
</dbReference>
<evidence type="ECO:0000256" key="2">
    <source>
        <dbReference type="ARBA" id="ARBA00022723"/>
    </source>
</evidence>
<protein>
    <submittedName>
        <fullName evidence="6">4Fe-4S ferredoxin</fullName>
    </submittedName>
</protein>
<gene>
    <name evidence="6" type="ORF">COS99_03950</name>
</gene>
<accession>A0A2J0KT95</accession>
<dbReference type="EMBL" id="PEWV01000037">
    <property type="protein sequence ID" value="PIU41722.1"/>
    <property type="molecule type" value="Genomic_DNA"/>
</dbReference>
<reference evidence="6 7" key="1">
    <citation type="submission" date="2017-09" db="EMBL/GenBank/DDBJ databases">
        <title>Depth-based differentiation of microbial function through sediment-hosted aquifers and enrichment of novel symbionts in the deep terrestrial subsurface.</title>
        <authorList>
            <person name="Probst A.J."/>
            <person name="Ladd B."/>
            <person name="Jarett J.K."/>
            <person name="Geller-Mcgrath D.E."/>
            <person name="Sieber C.M."/>
            <person name="Emerson J.B."/>
            <person name="Anantharaman K."/>
            <person name="Thomas B.C."/>
            <person name="Malmstrom R."/>
            <person name="Stieglmeier M."/>
            <person name="Klingl A."/>
            <person name="Woyke T."/>
            <person name="Ryan C.M."/>
            <person name="Banfield J.F."/>
        </authorList>
    </citation>
    <scope>NUCLEOTIDE SEQUENCE [LARGE SCALE GENOMIC DNA]</scope>
    <source>
        <strain evidence="6">CG07_land_8_20_14_0_80_42_15</strain>
    </source>
</reference>
<dbReference type="PANTHER" id="PTHR43177">
    <property type="entry name" value="PROTEIN NRFC"/>
    <property type="match status" value="1"/>
</dbReference>